<accession>A0A1H3J3C6</accession>
<dbReference type="EMBL" id="FNOW01000051">
    <property type="protein sequence ID" value="SDY33928.1"/>
    <property type="molecule type" value="Genomic_DNA"/>
</dbReference>
<dbReference type="STRING" id="61595.SAMN05421644_15117"/>
<name>A0A1H3J3C6_ALLWA</name>
<dbReference type="AlphaFoldDB" id="A0A1H3J3C6"/>
<organism evidence="1 2">
    <name type="scientific">Allochromatium warmingii</name>
    <name type="common">Chromatium warmingii</name>
    <dbReference type="NCBI Taxonomy" id="61595"/>
    <lineage>
        <taxon>Bacteria</taxon>
        <taxon>Pseudomonadati</taxon>
        <taxon>Pseudomonadota</taxon>
        <taxon>Gammaproteobacteria</taxon>
        <taxon>Chromatiales</taxon>
        <taxon>Chromatiaceae</taxon>
        <taxon>Allochromatium</taxon>
    </lineage>
</organism>
<proteinExistence type="predicted"/>
<evidence type="ECO:0000313" key="2">
    <source>
        <dbReference type="Proteomes" id="UP000198672"/>
    </source>
</evidence>
<gene>
    <name evidence="1" type="ORF">SAMN05421644_15117</name>
</gene>
<reference evidence="2" key="1">
    <citation type="submission" date="2016-10" db="EMBL/GenBank/DDBJ databases">
        <authorList>
            <person name="Varghese N."/>
            <person name="Submissions S."/>
        </authorList>
    </citation>
    <scope>NUCLEOTIDE SEQUENCE [LARGE SCALE GENOMIC DNA]</scope>
    <source>
        <strain evidence="2">DSM 173</strain>
    </source>
</reference>
<keyword evidence="2" id="KW-1185">Reference proteome</keyword>
<sequence>MSIYGYDRRHEPNCQGAFFRPLPDDEVAAWEDNGCGQVLWER</sequence>
<protein>
    <submittedName>
        <fullName evidence="1">Uncharacterized protein</fullName>
    </submittedName>
</protein>
<evidence type="ECO:0000313" key="1">
    <source>
        <dbReference type="EMBL" id="SDY33928.1"/>
    </source>
</evidence>
<dbReference type="Proteomes" id="UP000198672">
    <property type="component" value="Unassembled WGS sequence"/>
</dbReference>